<dbReference type="EMBL" id="JQDR03011752">
    <property type="protein sequence ID" value="KAA0192265.1"/>
    <property type="molecule type" value="Genomic_DNA"/>
</dbReference>
<keyword evidence="2" id="KW-0217">Developmental protein</keyword>
<feature type="domain" description="BHLH" evidence="7">
    <location>
        <begin position="89"/>
        <end position="141"/>
    </location>
</feature>
<dbReference type="Pfam" id="PF00010">
    <property type="entry name" value="HLH"/>
    <property type="match status" value="1"/>
</dbReference>
<proteinExistence type="predicted"/>
<organism evidence="8">
    <name type="scientific">Hyalella azteca</name>
    <name type="common">Amphipod</name>
    <dbReference type="NCBI Taxonomy" id="294128"/>
    <lineage>
        <taxon>Eukaryota</taxon>
        <taxon>Metazoa</taxon>
        <taxon>Ecdysozoa</taxon>
        <taxon>Arthropoda</taxon>
        <taxon>Crustacea</taxon>
        <taxon>Multicrustacea</taxon>
        <taxon>Malacostraca</taxon>
        <taxon>Eumalacostraca</taxon>
        <taxon>Peracarida</taxon>
        <taxon>Amphipoda</taxon>
        <taxon>Senticaudata</taxon>
        <taxon>Talitrida</taxon>
        <taxon>Talitroidea</taxon>
        <taxon>Hyalellidae</taxon>
        <taxon>Hyalella</taxon>
    </lineage>
</organism>
<evidence type="ECO:0000313" key="8">
    <source>
        <dbReference type="EMBL" id="KAA0192265.1"/>
    </source>
</evidence>
<dbReference type="GO" id="GO:0007423">
    <property type="term" value="P:sensory organ development"/>
    <property type="evidence" value="ECO:0007669"/>
    <property type="project" value="TreeGrafter"/>
</dbReference>
<evidence type="ECO:0000259" key="7">
    <source>
        <dbReference type="PROSITE" id="PS50888"/>
    </source>
</evidence>
<keyword evidence="4" id="KW-0524">Neurogenesis</keyword>
<dbReference type="Gene3D" id="4.10.280.10">
    <property type="entry name" value="Helix-loop-helix DNA-binding domain"/>
    <property type="match status" value="1"/>
</dbReference>
<evidence type="ECO:0000256" key="2">
    <source>
        <dbReference type="ARBA" id="ARBA00022473"/>
    </source>
</evidence>
<dbReference type="Proteomes" id="UP000711488">
    <property type="component" value="Unassembled WGS sequence"/>
</dbReference>
<dbReference type="GO" id="GO:0046983">
    <property type="term" value="F:protein dimerization activity"/>
    <property type="evidence" value="ECO:0007669"/>
    <property type="project" value="InterPro"/>
</dbReference>
<dbReference type="InterPro" id="IPR011598">
    <property type="entry name" value="bHLH_dom"/>
</dbReference>
<dbReference type="InterPro" id="IPR036638">
    <property type="entry name" value="HLH_DNA-bd_sf"/>
</dbReference>
<evidence type="ECO:0000256" key="4">
    <source>
        <dbReference type="ARBA" id="ARBA00022902"/>
    </source>
</evidence>
<reference evidence="8" key="3">
    <citation type="submission" date="2019-06" db="EMBL/GenBank/DDBJ databases">
        <authorList>
            <person name="Poynton C."/>
            <person name="Hasenbein S."/>
            <person name="Benoit J.B."/>
            <person name="Sepulveda M.S."/>
            <person name="Poelchau M.F."/>
            <person name="Murali S.C."/>
            <person name="Chen S."/>
            <person name="Glastad K.M."/>
            <person name="Werren J.H."/>
            <person name="Vineis J.H."/>
            <person name="Bowen J.L."/>
            <person name="Friedrich M."/>
            <person name="Jones J."/>
            <person name="Robertson H.M."/>
            <person name="Feyereisen R."/>
            <person name="Mechler-Hickson A."/>
            <person name="Mathers N."/>
            <person name="Lee C.E."/>
            <person name="Colbourne J.K."/>
            <person name="Biales A."/>
            <person name="Johnston J.S."/>
            <person name="Wellborn G.A."/>
            <person name="Rosendale A.J."/>
            <person name="Cridge A.G."/>
            <person name="Munoz-Torres M.C."/>
            <person name="Bain P.A."/>
            <person name="Manny A.R."/>
            <person name="Major K.M."/>
            <person name="Lambert F.N."/>
            <person name="Vulpe C.D."/>
            <person name="Tuck P."/>
            <person name="Blalock B.J."/>
            <person name="Lin Y.-Y."/>
            <person name="Smith M.E."/>
            <person name="Ochoa-Acuna H."/>
            <person name="Chen M.-J.M."/>
            <person name="Childers C.P."/>
            <person name="Qu J."/>
            <person name="Dugan S."/>
            <person name="Lee S.L."/>
            <person name="Chao H."/>
            <person name="Dinh H."/>
            <person name="Han Y."/>
            <person name="Doddapaneni H."/>
            <person name="Worley K.C."/>
            <person name="Muzny D.M."/>
            <person name="Gibbs R.A."/>
            <person name="Richards S."/>
        </authorList>
    </citation>
    <scope>NUCLEOTIDE SEQUENCE</scope>
    <source>
        <strain evidence="8">HAZT.00-mixed</strain>
        <tissue evidence="8">Whole organism</tissue>
    </source>
</reference>
<dbReference type="GO" id="GO:0005634">
    <property type="term" value="C:nucleus"/>
    <property type="evidence" value="ECO:0007669"/>
    <property type="project" value="UniProtKB-SubCell"/>
</dbReference>
<feature type="region of interest" description="Disordered" evidence="6">
    <location>
        <begin position="32"/>
        <end position="61"/>
    </location>
</feature>
<dbReference type="PANTHER" id="PTHR19290">
    <property type="entry name" value="BASIC HELIX-LOOP-HELIX PROTEIN NEUROGENIN-RELATED"/>
    <property type="match status" value="1"/>
</dbReference>
<dbReference type="InterPro" id="IPR050359">
    <property type="entry name" value="bHLH_transcription_factors"/>
</dbReference>
<dbReference type="PANTHER" id="PTHR19290:SF162">
    <property type="entry name" value="TRANSCRIPTION FACTOR ATOH7"/>
    <property type="match status" value="1"/>
</dbReference>
<evidence type="ECO:0000256" key="3">
    <source>
        <dbReference type="ARBA" id="ARBA00022782"/>
    </source>
</evidence>
<dbReference type="GO" id="GO:0070888">
    <property type="term" value="F:E-box binding"/>
    <property type="evidence" value="ECO:0007669"/>
    <property type="project" value="TreeGrafter"/>
</dbReference>
<dbReference type="SMART" id="SM00353">
    <property type="entry name" value="HLH"/>
    <property type="match status" value="1"/>
</dbReference>
<protein>
    <recommendedName>
        <fullName evidence="7">BHLH domain-containing protein</fullName>
    </recommendedName>
</protein>
<reference evidence="8" key="2">
    <citation type="journal article" date="2018" name="Environ. Sci. Technol.">
        <title>The Toxicogenome of Hyalella azteca: A Model for Sediment Ecotoxicology and Evolutionary Toxicology.</title>
        <authorList>
            <person name="Poynton H.C."/>
            <person name="Hasenbein S."/>
            <person name="Benoit J.B."/>
            <person name="Sepulveda M.S."/>
            <person name="Poelchau M.F."/>
            <person name="Hughes D.S.T."/>
            <person name="Murali S.C."/>
            <person name="Chen S."/>
            <person name="Glastad K.M."/>
            <person name="Goodisman M.A.D."/>
            <person name="Werren J.H."/>
            <person name="Vineis J.H."/>
            <person name="Bowen J.L."/>
            <person name="Friedrich M."/>
            <person name="Jones J."/>
            <person name="Robertson H.M."/>
            <person name="Feyereisen R."/>
            <person name="Mechler-Hickson A."/>
            <person name="Mathers N."/>
            <person name="Lee C.E."/>
            <person name="Colbourne J.K."/>
            <person name="Biales A."/>
            <person name="Johnston J.S."/>
            <person name="Wellborn G.A."/>
            <person name="Rosendale A.J."/>
            <person name="Cridge A.G."/>
            <person name="Munoz-Torres M.C."/>
            <person name="Bain P.A."/>
            <person name="Manny A.R."/>
            <person name="Major K.M."/>
            <person name="Lambert F.N."/>
            <person name="Vulpe C.D."/>
            <person name="Tuck P."/>
            <person name="Blalock B.J."/>
            <person name="Lin Y.Y."/>
            <person name="Smith M.E."/>
            <person name="Ochoa-Acuna H."/>
            <person name="Chen M.M."/>
            <person name="Childers C.P."/>
            <person name="Qu J."/>
            <person name="Dugan S."/>
            <person name="Lee S.L."/>
            <person name="Chao H."/>
            <person name="Dinh H."/>
            <person name="Han Y."/>
            <person name="Doddapaneni H."/>
            <person name="Worley K.C."/>
            <person name="Muzny D.M."/>
            <person name="Gibbs R.A."/>
            <person name="Richards S."/>
        </authorList>
    </citation>
    <scope>NUCLEOTIDE SEQUENCE</scope>
    <source>
        <strain evidence="8">HAZT.00-mixed</strain>
        <tissue evidence="8">Whole organism</tissue>
    </source>
</reference>
<evidence type="ECO:0000256" key="6">
    <source>
        <dbReference type="SAM" id="MobiDB-lite"/>
    </source>
</evidence>
<dbReference type="GO" id="GO:0045944">
    <property type="term" value="P:positive regulation of transcription by RNA polymerase II"/>
    <property type="evidence" value="ECO:0007669"/>
    <property type="project" value="TreeGrafter"/>
</dbReference>
<keyword evidence="5" id="KW-0539">Nucleus</keyword>
<gene>
    <name evidence="8" type="ORF">HAZT_HAZT006500</name>
</gene>
<keyword evidence="3" id="KW-0221">Differentiation</keyword>
<sequence length="146" mass="16382">MTSSATELLRSGLEVETPINIVDVDDDVIILGPESSPKQSRTQERDAVDNNSSEVKTNLDDNGICKMQNFGADDDSSENSDDPQVVQRLRRLAANARERRRMDALNVAFDRLREVLPQCAAHDKLSKYDTLQMALTYIATLREFLP</sequence>
<evidence type="ECO:0000256" key="5">
    <source>
        <dbReference type="ARBA" id="ARBA00023242"/>
    </source>
</evidence>
<dbReference type="PROSITE" id="PS50888">
    <property type="entry name" value="BHLH"/>
    <property type="match status" value="1"/>
</dbReference>
<evidence type="ECO:0000256" key="1">
    <source>
        <dbReference type="ARBA" id="ARBA00004123"/>
    </source>
</evidence>
<name>A0A6A0GXN8_HYAAZ</name>
<dbReference type="AlphaFoldDB" id="A0A6A0GXN8"/>
<comment type="subcellular location">
    <subcellularLocation>
        <location evidence="1">Nucleus</location>
    </subcellularLocation>
</comment>
<dbReference type="GO" id="GO:0061564">
    <property type="term" value="P:axon development"/>
    <property type="evidence" value="ECO:0007669"/>
    <property type="project" value="TreeGrafter"/>
</dbReference>
<comment type="caution">
    <text evidence="8">The sequence shown here is derived from an EMBL/GenBank/DDBJ whole genome shotgun (WGS) entry which is preliminary data.</text>
</comment>
<reference evidence="8" key="1">
    <citation type="submission" date="2014-08" db="EMBL/GenBank/DDBJ databases">
        <authorList>
            <person name="Murali S."/>
            <person name="Richards S."/>
            <person name="Bandaranaike D."/>
            <person name="Bellair M."/>
            <person name="Blankenburg K."/>
            <person name="Chao H."/>
            <person name="Dinh H."/>
            <person name="Doddapaneni H."/>
            <person name="Dugan-Rocha S."/>
            <person name="Elkadiri S."/>
            <person name="Gnanaolivu R."/>
            <person name="Hughes D."/>
            <person name="Lee S."/>
            <person name="Li M."/>
            <person name="Ming W."/>
            <person name="Munidasa M."/>
            <person name="Muniz J."/>
            <person name="Nguyen L."/>
            <person name="Osuji N."/>
            <person name="Pu L.-L."/>
            <person name="Puazo M."/>
            <person name="Skinner E."/>
            <person name="Qu C."/>
            <person name="Quiroz J."/>
            <person name="Raj R."/>
            <person name="Weissenberger G."/>
            <person name="Xin Y."/>
            <person name="Zou X."/>
            <person name="Han Y."/>
            <person name="Worley K."/>
            <person name="Muzny D."/>
            <person name="Gibbs R."/>
        </authorList>
    </citation>
    <scope>NUCLEOTIDE SEQUENCE</scope>
    <source>
        <strain evidence="8">HAZT.00-mixed</strain>
        <tissue evidence="8">Whole organism</tissue>
    </source>
</reference>
<dbReference type="GO" id="GO:0000981">
    <property type="term" value="F:DNA-binding transcription factor activity, RNA polymerase II-specific"/>
    <property type="evidence" value="ECO:0007669"/>
    <property type="project" value="TreeGrafter"/>
</dbReference>
<accession>A0A6A0GXN8</accession>
<dbReference type="SUPFAM" id="SSF47459">
    <property type="entry name" value="HLH, helix-loop-helix DNA-binding domain"/>
    <property type="match status" value="1"/>
</dbReference>